<evidence type="ECO:0000256" key="6">
    <source>
        <dbReference type="ARBA" id="ARBA00023163"/>
    </source>
</evidence>
<keyword evidence="6" id="KW-0804">Transcription</keyword>
<dbReference type="Pfam" id="PF03126">
    <property type="entry name" value="Plus-3"/>
    <property type="match status" value="1"/>
</dbReference>
<feature type="compositionally biased region" description="Polar residues" evidence="8">
    <location>
        <begin position="620"/>
        <end position="633"/>
    </location>
</feature>
<reference evidence="10 11" key="1">
    <citation type="submission" date="2020-11" db="EMBL/GenBank/DDBJ databases">
        <authorList>
            <person name="Wallbank WR R."/>
            <person name="Pardo Diaz C."/>
            <person name="Kozak K."/>
            <person name="Martin S."/>
            <person name="Jiggins C."/>
            <person name="Moest M."/>
            <person name="Warren A I."/>
            <person name="Generalovic N T."/>
            <person name="Byers J.R.P. K."/>
            <person name="Montejo-Kovacevich G."/>
            <person name="Yen C E."/>
        </authorList>
    </citation>
    <scope>NUCLEOTIDE SEQUENCE [LARGE SCALE GENOMIC DNA]</scope>
</reference>
<evidence type="ECO:0000313" key="11">
    <source>
        <dbReference type="Proteomes" id="UP000594454"/>
    </source>
</evidence>
<feature type="compositionally biased region" description="Acidic residues" evidence="8">
    <location>
        <begin position="99"/>
        <end position="117"/>
    </location>
</feature>
<dbReference type="OMA" id="ISGCYAR"/>
<feature type="compositionally biased region" description="Basic and acidic residues" evidence="8">
    <location>
        <begin position="282"/>
        <end position="304"/>
    </location>
</feature>
<dbReference type="InterPro" id="IPR004343">
    <property type="entry name" value="Plus-3_dom"/>
</dbReference>
<dbReference type="AlphaFoldDB" id="A0A7R8UWX1"/>
<dbReference type="GO" id="GO:1990269">
    <property type="term" value="F:RNA polymerase II C-terminal domain phosphoserine binding"/>
    <property type="evidence" value="ECO:0007669"/>
    <property type="project" value="TreeGrafter"/>
</dbReference>
<sequence length="722" mass="82217">MVKRRNQPLIDSDSSSSSESGSDLDSELLSLAKKRKNADGTAGKSKTQAKQSSGSDSDDDDDWADGKNDGNEAKVAASAKSSPKSPEKKSPSEKAVDSEHEEGEVTSDDDDDDDDESASSSSDSEFDDGFDENLMGDDEDRARLNALSEKERETEIFKRIERRDVMRTRWEIERKLKLQRRGDKAKDKTKKDKKKKKKEKKKEKEKEKSPVIVRRSPSPKPPPKPVVVQPPTPPSPEKEEEEPPAAAPEYFDPKERSKERKKNVEMNKTDDKRSNAMALLKAKREGKAKREEEEAKRQAEKEREEEKEELESVSGGKSAVKLKASDIYSDDSGSSSSSDSEEEEGGKPSEKRSVSSRSSSSESDDESTSTKKTVYITTREDLNKLRLSRHKMERFINLPMFERVVTSCFVRISIGNNGTKPVYRVAEITGVVETPKIYQFGKSRTNRGLRLKHGAQERVFRLEFISNQDFTESEFEKWRSVCATSNIEMPTMDTLQQKQREIKEALNYEYNDEDVNKIIDEKNRFRQRPTNYAMKKTILMKERDAALLRGDDDLARQLGIQIDELENRASELDKRRSSSISLISYINDRNRKRNVEEAEKAIMEEIRATKGMKIEDPFTRRSTQPRMTFNKNSEGGKQEEVKATQPQPPPPPSRRKQEDDKKPKANTADYNLYTLHDFEIDLDVPLPVNPVSVLPKPVAKANETAPKRSLNLEDYKKKRGLI</sequence>
<evidence type="ECO:0000256" key="2">
    <source>
        <dbReference type="ARBA" id="ARBA00022553"/>
    </source>
</evidence>
<feature type="compositionally biased region" description="Basic and acidic residues" evidence="8">
    <location>
        <begin position="140"/>
        <end position="190"/>
    </location>
</feature>
<feature type="compositionally biased region" description="Pro residues" evidence="8">
    <location>
        <begin position="218"/>
        <end position="235"/>
    </location>
</feature>
<dbReference type="InParanoid" id="A0A7R8UWX1"/>
<name>A0A7R8UWX1_HERIL</name>
<dbReference type="PANTHER" id="PTHR13115">
    <property type="entry name" value="RNA POLYMERASE-ASSOCIATED PROTEIN RTF1 HOMOLOG"/>
    <property type="match status" value="1"/>
</dbReference>
<keyword evidence="4" id="KW-0175">Coiled coil</keyword>
<feature type="compositionally biased region" description="Low complexity" evidence="8">
    <location>
        <begin position="73"/>
        <end position="84"/>
    </location>
</feature>
<feature type="compositionally biased region" description="Low complexity" evidence="8">
    <location>
        <begin position="11"/>
        <end position="31"/>
    </location>
</feature>
<evidence type="ECO:0000256" key="4">
    <source>
        <dbReference type="ARBA" id="ARBA00023054"/>
    </source>
</evidence>
<evidence type="ECO:0000256" key="5">
    <source>
        <dbReference type="ARBA" id="ARBA00023159"/>
    </source>
</evidence>
<keyword evidence="3" id="KW-0805">Transcription regulation</keyword>
<keyword evidence="2" id="KW-0597">Phosphoprotein</keyword>
<dbReference type="InterPro" id="IPR036128">
    <property type="entry name" value="Plus3-like_sf"/>
</dbReference>
<evidence type="ECO:0000256" key="1">
    <source>
        <dbReference type="ARBA" id="ARBA00004642"/>
    </source>
</evidence>
<feature type="compositionally biased region" description="Basic and acidic residues" evidence="8">
    <location>
        <begin position="251"/>
        <end position="274"/>
    </location>
</feature>
<protein>
    <recommendedName>
        <fullName evidence="9">Plus3 domain-containing protein</fullName>
    </recommendedName>
</protein>
<organism evidence="10 11">
    <name type="scientific">Hermetia illucens</name>
    <name type="common">Black soldier fly</name>
    <dbReference type="NCBI Taxonomy" id="343691"/>
    <lineage>
        <taxon>Eukaryota</taxon>
        <taxon>Metazoa</taxon>
        <taxon>Ecdysozoa</taxon>
        <taxon>Arthropoda</taxon>
        <taxon>Hexapoda</taxon>
        <taxon>Insecta</taxon>
        <taxon>Pterygota</taxon>
        <taxon>Neoptera</taxon>
        <taxon>Endopterygota</taxon>
        <taxon>Diptera</taxon>
        <taxon>Brachycera</taxon>
        <taxon>Stratiomyomorpha</taxon>
        <taxon>Stratiomyidae</taxon>
        <taxon>Hermetiinae</taxon>
        <taxon>Hermetia</taxon>
    </lineage>
</organism>
<feature type="compositionally biased region" description="Basic and acidic residues" evidence="8">
    <location>
        <begin position="85"/>
        <end position="98"/>
    </location>
</feature>
<evidence type="ECO:0000313" key="10">
    <source>
        <dbReference type="EMBL" id="CAD7088543.1"/>
    </source>
</evidence>
<dbReference type="EMBL" id="LR899012">
    <property type="protein sequence ID" value="CAD7088543.1"/>
    <property type="molecule type" value="Genomic_DNA"/>
</dbReference>
<keyword evidence="11" id="KW-1185">Reference proteome</keyword>
<dbReference type="OrthoDB" id="166375at2759"/>
<comment type="subcellular location">
    <subcellularLocation>
        <location evidence="1">Nucleus</location>
        <location evidence="1">Nucleoplasm</location>
    </subcellularLocation>
</comment>
<dbReference type="SMART" id="SM00719">
    <property type="entry name" value="Plus3"/>
    <property type="match status" value="1"/>
</dbReference>
<evidence type="ECO:0000256" key="3">
    <source>
        <dbReference type="ARBA" id="ARBA00023015"/>
    </source>
</evidence>
<evidence type="ECO:0000256" key="8">
    <source>
        <dbReference type="SAM" id="MobiDB-lite"/>
    </source>
</evidence>
<dbReference type="GO" id="GO:0003677">
    <property type="term" value="F:DNA binding"/>
    <property type="evidence" value="ECO:0007669"/>
    <property type="project" value="InterPro"/>
</dbReference>
<dbReference type="GO" id="GO:0016593">
    <property type="term" value="C:Cdc73/Paf1 complex"/>
    <property type="evidence" value="ECO:0007669"/>
    <property type="project" value="TreeGrafter"/>
</dbReference>
<evidence type="ECO:0000259" key="9">
    <source>
        <dbReference type="PROSITE" id="PS51360"/>
    </source>
</evidence>
<keyword evidence="5" id="KW-0010">Activator</keyword>
<keyword evidence="7" id="KW-0539">Nucleus</keyword>
<dbReference type="SUPFAM" id="SSF159042">
    <property type="entry name" value="Plus3-like"/>
    <property type="match status" value="1"/>
</dbReference>
<gene>
    <name evidence="10" type="ORF">HERILL_LOCUS11154</name>
</gene>
<dbReference type="FunCoup" id="A0A7R8UWX1">
    <property type="interactions" value="2248"/>
</dbReference>
<accession>A0A7R8UWX1</accession>
<dbReference type="PROSITE" id="PS51360">
    <property type="entry name" value="PLUS3"/>
    <property type="match status" value="1"/>
</dbReference>
<feature type="region of interest" description="Disordered" evidence="8">
    <location>
        <begin position="1"/>
        <end position="372"/>
    </location>
</feature>
<dbReference type="Proteomes" id="UP000594454">
    <property type="component" value="Chromosome 4"/>
</dbReference>
<dbReference type="FunFam" id="3.90.70.200:FF:000001">
    <property type="entry name" value="RNA polymerase-associated protein RTF1 homolog"/>
    <property type="match status" value="1"/>
</dbReference>
<dbReference type="Gene3D" id="3.90.70.200">
    <property type="entry name" value="Plus-3 domain"/>
    <property type="match status" value="1"/>
</dbReference>
<proteinExistence type="predicted"/>
<dbReference type="PANTHER" id="PTHR13115:SF8">
    <property type="entry name" value="RNA POLYMERASE-ASSOCIATED PROTEIN RTF1 HOMOLOG"/>
    <property type="match status" value="1"/>
</dbReference>
<feature type="compositionally biased region" description="Basic residues" evidence="8">
    <location>
        <begin position="191"/>
        <end position="201"/>
    </location>
</feature>
<feature type="domain" description="Plus3" evidence="9">
    <location>
        <begin position="376"/>
        <end position="507"/>
    </location>
</feature>
<feature type="region of interest" description="Disordered" evidence="8">
    <location>
        <begin position="613"/>
        <end position="665"/>
    </location>
</feature>
<feature type="compositionally biased region" description="Acidic residues" evidence="8">
    <location>
        <begin position="124"/>
        <end position="139"/>
    </location>
</feature>
<evidence type="ECO:0000256" key="7">
    <source>
        <dbReference type="ARBA" id="ARBA00023242"/>
    </source>
</evidence>